<keyword evidence="1" id="KW-0812">Transmembrane</keyword>
<dbReference type="PATRIC" id="fig|999411.4.peg.2026"/>
<evidence type="ECO:0000256" key="1">
    <source>
        <dbReference type="SAM" id="Phobius"/>
    </source>
</evidence>
<accession>N9WE80</accession>
<keyword evidence="3" id="KW-1185">Reference proteome</keyword>
<gene>
    <name evidence="2" type="ORF">HMPREF1092_02060</name>
</gene>
<feature type="transmembrane region" description="Helical" evidence="1">
    <location>
        <begin position="98"/>
        <end position="118"/>
    </location>
</feature>
<feature type="transmembrane region" description="Helical" evidence="1">
    <location>
        <begin position="59"/>
        <end position="78"/>
    </location>
</feature>
<dbReference type="Proteomes" id="UP000013097">
    <property type="component" value="Unassembled WGS sequence"/>
</dbReference>
<comment type="caution">
    <text evidence="2">The sequence shown here is derived from an EMBL/GenBank/DDBJ whole genome shotgun (WGS) entry which is preliminary data.</text>
</comment>
<dbReference type="HOGENOM" id="CLU_815607_0_0_9"/>
<keyword evidence="1" id="KW-0472">Membrane</keyword>
<dbReference type="EMBL" id="AGYT01000009">
    <property type="protein sequence ID" value="ENZ01351.1"/>
    <property type="molecule type" value="Genomic_DNA"/>
</dbReference>
<dbReference type="AlphaFoldDB" id="N9WE80"/>
<protein>
    <submittedName>
        <fullName evidence="2">Uncharacterized protein</fullName>
    </submittedName>
</protein>
<evidence type="ECO:0000313" key="3">
    <source>
        <dbReference type="Proteomes" id="UP000013097"/>
    </source>
</evidence>
<name>N9WE80_9CLOT</name>
<feature type="transmembrane region" description="Helical" evidence="1">
    <location>
        <begin position="139"/>
        <end position="158"/>
    </location>
</feature>
<sequence>MKNGIVLVLIIYTLKELLGIYKFFLTNSFLAIGLILVIALVIIYKLVKNKEKRKYYIDLMLFCIIPGLVLYTATYIFNCKNISVNQYLICNEYTFLDILASFIFPIYCLIFVVIYTRVFKYRKKKGLSNSLIKNRLSRYILKGAVFLIIIGGTIVIAYNSILSVGPNKADLVKKVESIFKSNGENITNINVGEVNTFNEFNEIQSFNNKNEKKFWFVGKIDNIHVNGNITYKRIGDKWVFYKFLNSKVNDSGEIPNIYIAKESLVGENVLGVTIKNANDIKITNGFVNFNTGNAEYWISYNDDKNKLEEEISFKNINNSWKLSKIGFVENENTLKFYNEM</sequence>
<evidence type="ECO:0000313" key="2">
    <source>
        <dbReference type="EMBL" id="ENZ01351.1"/>
    </source>
</evidence>
<organism evidence="2 3">
    <name type="scientific">Clostridium thermobutyricum</name>
    <dbReference type="NCBI Taxonomy" id="29372"/>
    <lineage>
        <taxon>Bacteria</taxon>
        <taxon>Bacillati</taxon>
        <taxon>Bacillota</taxon>
        <taxon>Clostridia</taxon>
        <taxon>Eubacteriales</taxon>
        <taxon>Clostridiaceae</taxon>
        <taxon>Clostridium</taxon>
    </lineage>
</organism>
<reference evidence="2 3" key="1">
    <citation type="submission" date="2013-01" db="EMBL/GenBank/DDBJ databases">
        <title>The Genome Sequence of Clostridium colicanis 209318.</title>
        <authorList>
            <consortium name="The Broad Institute Genome Sequencing Platform"/>
            <person name="Earl A."/>
            <person name="Ward D."/>
            <person name="Feldgarden M."/>
            <person name="Gevers D."/>
            <person name="Courvalin P."/>
            <person name="Lambert T."/>
            <person name="Walker B."/>
            <person name="Young S.K."/>
            <person name="Zeng Q."/>
            <person name="Gargeya S."/>
            <person name="Fitzgerald M."/>
            <person name="Haas B."/>
            <person name="Abouelleil A."/>
            <person name="Alvarado L."/>
            <person name="Arachchi H.M."/>
            <person name="Berlin A.M."/>
            <person name="Chapman S.B."/>
            <person name="Dewar J."/>
            <person name="Goldberg J."/>
            <person name="Griggs A."/>
            <person name="Gujja S."/>
            <person name="Hansen M."/>
            <person name="Howarth C."/>
            <person name="Imamovic A."/>
            <person name="Larimer J."/>
            <person name="McCowan C."/>
            <person name="Murphy C."/>
            <person name="Neiman D."/>
            <person name="Pearson M."/>
            <person name="Priest M."/>
            <person name="Roberts A."/>
            <person name="Saif S."/>
            <person name="Shea T."/>
            <person name="Sisk P."/>
            <person name="Sykes S."/>
            <person name="Wortman J."/>
            <person name="Nusbaum C."/>
            <person name="Birren B."/>
        </authorList>
    </citation>
    <scope>NUCLEOTIDE SEQUENCE [LARGE SCALE GENOMIC DNA]</scope>
    <source>
        <strain evidence="2 3">209318</strain>
    </source>
</reference>
<proteinExistence type="predicted"/>
<keyword evidence="1" id="KW-1133">Transmembrane helix</keyword>
<feature type="transmembrane region" description="Helical" evidence="1">
    <location>
        <begin position="29"/>
        <end position="47"/>
    </location>
</feature>
<dbReference type="RefSeq" id="WP_002598553.1">
    <property type="nucleotide sequence ID" value="NZ_KB850956.1"/>
</dbReference>